<dbReference type="PANTHER" id="PTHR11022">
    <property type="entry name" value="PEPTIDOGLYCAN RECOGNITION PROTEIN"/>
    <property type="match status" value="1"/>
</dbReference>
<sequence length="327" mass="36144">MTNQAPSPSGSEQNQSMRRRFLKVFFIGSASLAAGALAYRVGQWSRFTQQSLLEANATLSSPTAPPALLQLPPLTGTSMSRNNPDLLNKVTAWPTIDPSSGDAQLPLISPTTTNTSVLASQGIAKPPVITQREWGGLQPTRGFRSQQPNRITLHHEGVIFDGSISAAAYLRRVQIWSMNNRGWPDLPYHFIVDLQGSIYEGRPLTTRGDTNTSYDTQDHAQIALLGKYDEGEQQPNSVQIATIIALMAWIVSTYNIDLDKIKGHRDFIPINGEGKHIDPRTGERITCPGDNLYRYLVDGTIQRGIKIALEKNEPVPMPTEFIQKQKL</sequence>
<dbReference type="PROSITE" id="PS51318">
    <property type="entry name" value="TAT"/>
    <property type="match status" value="1"/>
</dbReference>
<evidence type="ECO:0000256" key="3">
    <source>
        <dbReference type="SAM" id="Phobius"/>
    </source>
</evidence>
<dbReference type="PANTHER" id="PTHR11022:SF41">
    <property type="entry name" value="PEPTIDOGLYCAN-RECOGNITION PROTEIN LC-RELATED"/>
    <property type="match status" value="1"/>
</dbReference>
<proteinExistence type="inferred from homology"/>
<dbReference type="InterPro" id="IPR036505">
    <property type="entry name" value="Amidase/PGRP_sf"/>
</dbReference>
<keyword evidence="3" id="KW-0812">Transmembrane</keyword>
<evidence type="ECO:0000256" key="1">
    <source>
        <dbReference type="ARBA" id="ARBA00007553"/>
    </source>
</evidence>
<dbReference type="SUPFAM" id="SSF55846">
    <property type="entry name" value="N-acetylmuramoyl-L-alanine amidase-like"/>
    <property type="match status" value="1"/>
</dbReference>
<dbReference type="RefSeq" id="WP_135476146.1">
    <property type="nucleotide sequence ID" value="NZ_SIJK02000002.1"/>
</dbReference>
<dbReference type="CDD" id="cd06583">
    <property type="entry name" value="PGRP"/>
    <property type="match status" value="1"/>
</dbReference>
<evidence type="ECO:0000259" key="4">
    <source>
        <dbReference type="SMART" id="SM00701"/>
    </source>
</evidence>
<protein>
    <submittedName>
        <fullName evidence="5">N-acetylmuramoyl-L-alanine amidase</fullName>
    </submittedName>
</protein>
<dbReference type="SMART" id="SM00701">
    <property type="entry name" value="PGRP"/>
    <property type="match status" value="1"/>
</dbReference>
<feature type="transmembrane region" description="Helical" evidence="3">
    <location>
        <begin position="21"/>
        <end position="41"/>
    </location>
</feature>
<dbReference type="InterPro" id="IPR006311">
    <property type="entry name" value="TAT_signal"/>
</dbReference>
<accession>A0ABS4D4T8</accession>
<keyword evidence="6" id="KW-1185">Reference proteome</keyword>
<comment type="caution">
    <text evidence="5">The sequence shown here is derived from an EMBL/GenBank/DDBJ whole genome shotgun (WGS) entry which is preliminary data.</text>
</comment>
<organism evidence="5 6">
    <name type="scientific">Candidatus Chloroploca mongolica</name>
    <dbReference type="NCBI Taxonomy" id="2528176"/>
    <lineage>
        <taxon>Bacteria</taxon>
        <taxon>Bacillati</taxon>
        <taxon>Chloroflexota</taxon>
        <taxon>Chloroflexia</taxon>
        <taxon>Chloroflexales</taxon>
        <taxon>Chloroflexineae</taxon>
        <taxon>Oscillochloridaceae</taxon>
        <taxon>Candidatus Chloroploca</taxon>
    </lineage>
</organism>
<dbReference type="InterPro" id="IPR006619">
    <property type="entry name" value="PGRP_domain_met/bac"/>
</dbReference>
<name>A0ABS4D4T8_9CHLR</name>
<keyword evidence="3" id="KW-1133">Transmembrane helix</keyword>
<feature type="domain" description="Peptidoglycan recognition protein family" evidence="4">
    <location>
        <begin position="126"/>
        <end position="268"/>
    </location>
</feature>
<evidence type="ECO:0000256" key="2">
    <source>
        <dbReference type="SAM" id="MobiDB-lite"/>
    </source>
</evidence>
<dbReference type="InterPro" id="IPR015510">
    <property type="entry name" value="PGRP"/>
</dbReference>
<gene>
    <name evidence="5" type="ORF">EYB53_001840</name>
</gene>
<dbReference type="InterPro" id="IPR002502">
    <property type="entry name" value="Amidase_domain"/>
</dbReference>
<dbReference type="EMBL" id="SIJK02000002">
    <property type="protein sequence ID" value="MBP1464439.1"/>
    <property type="molecule type" value="Genomic_DNA"/>
</dbReference>
<dbReference type="Gene3D" id="3.40.80.10">
    <property type="entry name" value="Peptidoglycan recognition protein-like"/>
    <property type="match status" value="1"/>
</dbReference>
<evidence type="ECO:0000313" key="6">
    <source>
        <dbReference type="Proteomes" id="UP001193081"/>
    </source>
</evidence>
<reference evidence="5 6" key="1">
    <citation type="submission" date="2021-03" db="EMBL/GenBank/DDBJ databases">
        <authorList>
            <person name="Grouzdev D.S."/>
        </authorList>
    </citation>
    <scope>NUCLEOTIDE SEQUENCE [LARGE SCALE GENOMIC DNA]</scope>
    <source>
        <strain evidence="5 6">M50-1</strain>
    </source>
</reference>
<dbReference type="Proteomes" id="UP001193081">
    <property type="component" value="Unassembled WGS sequence"/>
</dbReference>
<feature type="region of interest" description="Disordered" evidence="2">
    <location>
        <begin position="62"/>
        <end position="83"/>
    </location>
</feature>
<dbReference type="Pfam" id="PF01510">
    <property type="entry name" value="Amidase_2"/>
    <property type="match status" value="1"/>
</dbReference>
<evidence type="ECO:0000313" key="5">
    <source>
        <dbReference type="EMBL" id="MBP1464439.1"/>
    </source>
</evidence>
<feature type="compositionally biased region" description="Low complexity" evidence="2">
    <location>
        <begin position="62"/>
        <end position="75"/>
    </location>
</feature>
<comment type="similarity">
    <text evidence="1">Belongs to the N-acetylmuramoyl-L-alanine amidase 2 family.</text>
</comment>
<keyword evidence="3" id="KW-0472">Membrane</keyword>